<organism evidence="1 2">
    <name type="scientific">Alkalihalobacterium chitinilyticum</name>
    <dbReference type="NCBI Taxonomy" id="2980103"/>
    <lineage>
        <taxon>Bacteria</taxon>
        <taxon>Bacillati</taxon>
        <taxon>Bacillota</taxon>
        <taxon>Bacilli</taxon>
        <taxon>Bacillales</taxon>
        <taxon>Bacillaceae</taxon>
        <taxon>Alkalihalobacterium</taxon>
    </lineage>
</organism>
<protein>
    <recommendedName>
        <fullName evidence="3">Phage protein</fullName>
    </recommendedName>
</protein>
<evidence type="ECO:0000313" key="2">
    <source>
        <dbReference type="Proteomes" id="UP001148125"/>
    </source>
</evidence>
<proteinExistence type="predicted"/>
<keyword evidence="2" id="KW-1185">Reference proteome</keyword>
<evidence type="ECO:0008006" key="3">
    <source>
        <dbReference type="Google" id="ProtNLM"/>
    </source>
</evidence>
<name>A0ABT5VGA3_9BACI</name>
<reference evidence="1" key="1">
    <citation type="submission" date="2024-05" db="EMBL/GenBank/DDBJ databases">
        <title>Alkalihalobacillus sp. strain MEB203 novel alkaliphilic bacterium from Lonar Lake, India.</title>
        <authorList>
            <person name="Joshi A."/>
            <person name="Thite S."/>
            <person name="Mengade P."/>
        </authorList>
    </citation>
    <scope>NUCLEOTIDE SEQUENCE</scope>
    <source>
        <strain evidence="1">MEB 203</strain>
    </source>
</reference>
<sequence>MNNFSNKIDIGELIAVSDFFGLNTYRMLTFLDDGVMEVFETKEAFTEKYGNDEEAAEKIEWVELNNGKIFTKPKGELE</sequence>
<evidence type="ECO:0000313" key="1">
    <source>
        <dbReference type="EMBL" id="MDE5414315.1"/>
    </source>
</evidence>
<dbReference type="Proteomes" id="UP001148125">
    <property type="component" value="Unassembled WGS sequence"/>
</dbReference>
<dbReference type="EMBL" id="JAOTPO010000008">
    <property type="protein sequence ID" value="MDE5414315.1"/>
    <property type="molecule type" value="Genomic_DNA"/>
</dbReference>
<gene>
    <name evidence="1" type="ORF">N7Z68_13115</name>
</gene>
<dbReference type="RefSeq" id="WP_275118924.1">
    <property type="nucleotide sequence ID" value="NZ_JAOTPO010000008.1"/>
</dbReference>
<comment type="caution">
    <text evidence="1">The sequence shown here is derived from an EMBL/GenBank/DDBJ whole genome shotgun (WGS) entry which is preliminary data.</text>
</comment>
<accession>A0ABT5VGA3</accession>